<organism evidence="1 2">
    <name type="scientific">Marinicauda pacifica</name>
    <dbReference type="NCBI Taxonomy" id="1133559"/>
    <lineage>
        <taxon>Bacteria</taxon>
        <taxon>Pseudomonadati</taxon>
        <taxon>Pseudomonadota</taxon>
        <taxon>Alphaproteobacteria</taxon>
        <taxon>Maricaulales</taxon>
        <taxon>Maricaulaceae</taxon>
        <taxon>Marinicauda</taxon>
    </lineage>
</organism>
<dbReference type="OrthoDB" id="9794948at2"/>
<dbReference type="Proteomes" id="UP000305451">
    <property type="component" value="Unassembled WGS sequence"/>
</dbReference>
<comment type="caution">
    <text evidence="1">The sequence shown here is derived from an EMBL/GenBank/DDBJ whole genome shotgun (WGS) entry which is preliminary data.</text>
</comment>
<dbReference type="InterPro" id="IPR007396">
    <property type="entry name" value="TR_PAI2-type"/>
</dbReference>
<dbReference type="PANTHER" id="PTHR35802:SF1">
    <property type="entry name" value="PROTEASE SYNTHASE AND SPORULATION PROTEIN PAI 2"/>
    <property type="match status" value="1"/>
</dbReference>
<name>A0A4S2HGC4_9PROT</name>
<dbReference type="SUPFAM" id="SSF50475">
    <property type="entry name" value="FMN-binding split barrel"/>
    <property type="match status" value="1"/>
</dbReference>
<dbReference type="PIRSF" id="PIRSF010372">
    <property type="entry name" value="PaiB"/>
    <property type="match status" value="1"/>
</dbReference>
<dbReference type="RefSeq" id="WP_135944045.1">
    <property type="nucleotide sequence ID" value="NZ_BMEI01000001.1"/>
</dbReference>
<gene>
    <name evidence="1" type="ORF">E5162_06200</name>
</gene>
<evidence type="ECO:0000313" key="1">
    <source>
        <dbReference type="EMBL" id="TGY94848.1"/>
    </source>
</evidence>
<dbReference type="EMBL" id="SRXV01000001">
    <property type="protein sequence ID" value="TGY94848.1"/>
    <property type="molecule type" value="Genomic_DNA"/>
</dbReference>
<sequence>MFSPHPAYVCDSAEAAAFMHQHRFATLVVQGPDGLIAARTPMLVECGAKGEVRALRGHVARANPICPVLDGTSEGLVLFSGADAYVSPGWYASKAETGRAVPTWNYSSAEARGIVSLETGRDQIISVIDALSDEMEADQNPPWRRTDAPPDYIERLLNAIVAVRVQVSEAALVRKLSQDKTQADFAGIADALAGRTNRIARQVAADMNELPRR</sequence>
<protein>
    <submittedName>
        <fullName evidence="1">FMN-binding negative transcriptional regulator</fullName>
    </submittedName>
</protein>
<evidence type="ECO:0000313" key="2">
    <source>
        <dbReference type="Proteomes" id="UP000305451"/>
    </source>
</evidence>
<dbReference type="Pfam" id="PF04299">
    <property type="entry name" value="FMN_bind_2"/>
    <property type="match status" value="1"/>
</dbReference>
<dbReference type="AlphaFoldDB" id="A0A4S2HGC4"/>
<accession>A0A4S2HGC4</accession>
<dbReference type="PANTHER" id="PTHR35802">
    <property type="entry name" value="PROTEASE SYNTHASE AND SPORULATION PROTEIN PAI 2"/>
    <property type="match status" value="1"/>
</dbReference>
<keyword evidence="2" id="KW-1185">Reference proteome</keyword>
<dbReference type="InterPro" id="IPR012349">
    <property type="entry name" value="Split_barrel_FMN-bd"/>
</dbReference>
<reference evidence="1 2" key="1">
    <citation type="journal article" date="2013" name="Int. J. Syst. Evol. Microbiol.">
        <title>Marinicauda pacifica gen. nov., sp. nov., a prosthecate alphaproteobacterium of the family Hyphomonadaceae isolated from deep seawater.</title>
        <authorList>
            <person name="Zhang X.Y."/>
            <person name="Li G.W."/>
            <person name="Wang C.S."/>
            <person name="Zhang Y.J."/>
            <person name="Xu X.W."/>
            <person name="Li H."/>
            <person name="Liu A."/>
            <person name="Liu C."/>
            <person name="Xie B.B."/>
            <person name="Qin Q.L."/>
            <person name="Xu Z."/>
            <person name="Chen X.L."/>
            <person name="Zhou B.C."/>
            <person name="Zhang Y.Z."/>
        </authorList>
    </citation>
    <scope>NUCLEOTIDE SEQUENCE [LARGE SCALE GENOMIC DNA]</scope>
    <source>
        <strain evidence="1 2">P-1 km-3</strain>
    </source>
</reference>
<proteinExistence type="predicted"/>
<dbReference type="Gene3D" id="2.30.110.10">
    <property type="entry name" value="Electron Transport, Fmn-binding Protein, Chain A"/>
    <property type="match status" value="1"/>
</dbReference>